<evidence type="ECO:0000256" key="1">
    <source>
        <dbReference type="ARBA" id="ARBA00005194"/>
    </source>
</evidence>
<evidence type="ECO:0000313" key="14">
    <source>
        <dbReference type="EMBL" id="KAG6714147.1"/>
    </source>
</evidence>
<protein>
    <recommendedName>
        <fullName evidence="12">Acyl carrier protein</fullName>
    </recommendedName>
</protein>
<comment type="function">
    <text evidence="10">Carrier of the growing fatty acid chain in fatty acid biosynthesis. May be involved in the synthesis of short and medium chain fatty acids. Accessory and non-catalytic subunit of the mitochondrial membrane respiratory chain NADH dehydrogenase (Complex I), which functions in the transfer of electrons from NADH to the respiratory chain.</text>
</comment>
<evidence type="ECO:0000256" key="4">
    <source>
        <dbReference type="ARBA" id="ARBA00022516"/>
    </source>
</evidence>
<evidence type="ECO:0000256" key="11">
    <source>
        <dbReference type="ARBA" id="ARBA00063067"/>
    </source>
</evidence>
<proteinExistence type="inferred from homology"/>
<comment type="similarity">
    <text evidence="2">Belongs to the acyl carrier protein (ACP) family.</text>
</comment>
<keyword evidence="9 12" id="KW-0275">Fatty acid biosynthesis</keyword>
<dbReference type="GO" id="GO:0000036">
    <property type="term" value="F:acyl carrier activity"/>
    <property type="evidence" value="ECO:0007669"/>
    <property type="project" value="TreeGrafter"/>
</dbReference>
<keyword evidence="7" id="KW-0276">Fatty acid metabolism</keyword>
<evidence type="ECO:0000256" key="5">
    <source>
        <dbReference type="ARBA" id="ARBA00022553"/>
    </source>
</evidence>
<dbReference type="InterPro" id="IPR003231">
    <property type="entry name" value="ACP"/>
</dbReference>
<keyword evidence="6" id="KW-0813">Transport</keyword>
<reference evidence="14" key="1">
    <citation type="submission" date="2021-01" db="EMBL/GenBank/DDBJ databases">
        <authorList>
            <person name="Lovell J.T."/>
            <person name="Bentley N."/>
            <person name="Bhattarai G."/>
            <person name="Jenkins J.W."/>
            <person name="Sreedasyam A."/>
            <person name="Alarcon Y."/>
            <person name="Bock C."/>
            <person name="Boston L."/>
            <person name="Carlson J."/>
            <person name="Cervantes K."/>
            <person name="Clermont K."/>
            <person name="Krom N."/>
            <person name="Kubenka K."/>
            <person name="Mamidi S."/>
            <person name="Mattison C."/>
            <person name="Monteros M."/>
            <person name="Pisani C."/>
            <person name="Plott C."/>
            <person name="Rajasekar S."/>
            <person name="Rhein H.S."/>
            <person name="Rohla C."/>
            <person name="Song M."/>
            <person name="Hilaire R.S."/>
            <person name="Shu S."/>
            <person name="Wells L."/>
            <person name="Wang X."/>
            <person name="Webber J."/>
            <person name="Heerema R.J."/>
            <person name="Klein P."/>
            <person name="Conner P."/>
            <person name="Grauke L."/>
            <person name="Grimwood J."/>
            <person name="Schmutz J."/>
            <person name="Randall J.J."/>
        </authorList>
    </citation>
    <scope>NUCLEOTIDE SEQUENCE</scope>
    <source>
        <tissue evidence="14">Leaf</tissue>
    </source>
</reference>
<sequence length="129" mass="14583">MQSIRYSILRYVRVGISAESWLLADNWSVLKQLSRKMCSSTTTSSNQIMDRVLELVNKFDKSDASKVTDTADFQKDLSMYSLDGVELAMAFEQEFSIEIPDEKAYKLTCCADVAKYIVSGVEQKVVENS</sequence>
<evidence type="ECO:0000313" key="15">
    <source>
        <dbReference type="Proteomes" id="UP000811246"/>
    </source>
</evidence>
<evidence type="ECO:0000259" key="13">
    <source>
        <dbReference type="PROSITE" id="PS50075"/>
    </source>
</evidence>
<evidence type="ECO:0000256" key="10">
    <source>
        <dbReference type="ARBA" id="ARBA00057783"/>
    </source>
</evidence>
<keyword evidence="6" id="KW-0249">Electron transport</keyword>
<keyword evidence="3 12" id="KW-0596">Phosphopantetheine</keyword>
<dbReference type="PROSITE" id="PS50075">
    <property type="entry name" value="CARRIER"/>
    <property type="match status" value="1"/>
</dbReference>
<dbReference type="GO" id="GO:0000035">
    <property type="term" value="F:acyl binding"/>
    <property type="evidence" value="ECO:0007669"/>
    <property type="project" value="TreeGrafter"/>
</dbReference>
<comment type="pathway">
    <text evidence="1">Lipid metabolism; fatty acid biosynthesis.</text>
</comment>
<evidence type="ECO:0000256" key="2">
    <source>
        <dbReference type="ARBA" id="ARBA00010930"/>
    </source>
</evidence>
<comment type="subunit">
    <text evidence="11">Complex I is composed of at least 49 different subunits.</text>
</comment>
<name>A0A922F4L7_CARIL</name>
<evidence type="ECO:0000256" key="3">
    <source>
        <dbReference type="ARBA" id="ARBA00022450"/>
    </source>
</evidence>
<evidence type="ECO:0000256" key="7">
    <source>
        <dbReference type="ARBA" id="ARBA00022832"/>
    </source>
</evidence>
<dbReference type="PANTHER" id="PTHR20863">
    <property type="entry name" value="ACYL CARRIER PROTEIN"/>
    <property type="match status" value="1"/>
</dbReference>
<gene>
    <name evidence="14" type="ORF">I3842_05G188900</name>
</gene>
<dbReference type="HAMAP" id="MF_01217">
    <property type="entry name" value="Acyl_carrier"/>
    <property type="match status" value="1"/>
</dbReference>
<dbReference type="EMBL" id="CM031829">
    <property type="protein sequence ID" value="KAG6714147.1"/>
    <property type="molecule type" value="Genomic_DNA"/>
</dbReference>
<dbReference type="InterPro" id="IPR009081">
    <property type="entry name" value="PP-bd_ACP"/>
</dbReference>
<dbReference type="GO" id="GO:0005739">
    <property type="term" value="C:mitochondrion"/>
    <property type="evidence" value="ECO:0007669"/>
    <property type="project" value="UniProtKB-ARBA"/>
</dbReference>
<keyword evidence="5" id="KW-0597">Phosphoprotein</keyword>
<evidence type="ECO:0000256" key="8">
    <source>
        <dbReference type="ARBA" id="ARBA00023098"/>
    </source>
</evidence>
<dbReference type="AlphaFoldDB" id="A0A922F4L7"/>
<comment type="caution">
    <text evidence="14">The sequence shown here is derived from an EMBL/GenBank/DDBJ whole genome shotgun (WGS) entry which is preliminary data.</text>
</comment>
<dbReference type="Pfam" id="PF00550">
    <property type="entry name" value="PP-binding"/>
    <property type="match status" value="1"/>
</dbReference>
<dbReference type="Proteomes" id="UP000811246">
    <property type="component" value="Chromosome 5"/>
</dbReference>
<organism evidence="14 15">
    <name type="scientific">Carya illinoinensis</name>
    <name type="common">Pecan</name>
    <dbReference type="NCBI Taxonomy" id="32201"/>
    <lineage>
        <taxon>Eukaryota</taxon>
        <taxon>Viridiplantae</taxon>
        <taxon>Streptophyta</taxon>
        <taxon>Embryophyta</taxon>
        <taxon>Tracheophyta</taxon>
        <taxon>Spermatophyta</taxon>
        <taxon>Magnoliopsida</taxon>
        <taxon>eudicotyledons</taxon>
        <taxon>Gunneridae</taxon>
        <taxon>Pentapetalae</taxon>
        <taxon>rosids</taxon>
        <taxon>fabids</taxon>
        <taxon>Fagales</taxon>
        <taxon>Juglandaceae</taxon>
        <taxon>Carya</taxon>
    </lineage>
</organism>
<evidence type="ECO:0000256" key="9">
    <source>
        <dbReference type="ARBA" id="ARBA00023160"/>
    </source>
</evidence>
<accession>A0A922F4L7</accession>
<keyword evidence="4 12" id="KW-0444">Lipid biosynthesis</keyword>
<evidence type="ECO:0000256" key="12">
    <source>
        <dbReference type="RuleBase" id="RU000722"/>
    </source>
</evidence>
<evidence type="ECO:0000256" key="6">
    <source>
        <dbReference type="ARBA" id="ARBA00022660"/>
    </source>
</evidence>
<feature type="domain" description="Carrier" evidence="13">
    <location>
        <begin position="46"/>
        <end position="121"/>
    </location>
</feature>
<keyword evidence="8" id="KW-0443">Lipid metabolism</keyword>
<dbReference type="FunFam" id="1.10.1200.10:FF:000003">
    <property type="entry name" value="Acyl carrier protein"/>
    <property type="match status" value="1"/>
</dbReference>
<keyword evidence="6" id="KW-0679">Respiratory chain</keyword>
<dbReference type="PANTHER" id="PTHR20863:SF60">
    <property type="entry name" value="ACYL CARRIER PROTEIN 3, MITOCHONDRIAL"/>
    <property type="match status" value="1"/>
</dbReference>